<dbReference type="InterPro" id="IPR006047">
    <property type="entry name" value="GH13_cat_dom"/>
</dbReference>
<evidence type="ECO:0000313" key="6">
    <source>
        <dbReference type="EMBL" id="MCL2912313.1"/>
    </source>
</evidence>
<sequence>MAKLSFVGAAIAAALTGNALASQPELVGSDLMGTRDPFAANAVYFVVTDRFVDGDPANNFEQESGWQLPVSLEGNSANVGYMGGDFKGILNNADYIREMGFSAIWMTPIVQNPAEAFTGGDEIKPHGFAMDRGKAAYHGYWGTNFYKLDKHLPSAGLDFAQLNKQLADKGLSTVLDVVINHGSPAYTMTDEQYRTSLFGKLYNEQGELVADHGNLAPEQLDTDKPLQAFFNTKRDLAQLADMNTGKPEVMDYFVNAYLKWLGQGAGAMRIDTVKHVPAEHWGEFSHRIRAQYPGMFMFGEVYSFDPKEIGQYTFPDKGGMSVLDFPMKAAMDSVFAKGADYSELQKALFLQPKNNPYANPYDLLTFYDNHDMPRMNASDEGFIDAHNWLFTARGIPVIYYGSEMGFERGKGEHMGNRNYFGQDNVDKAVSHPIRQALLPIANLRAQLPSLQRGLQWDLGYDKDTAAFYRVVQSAEGYELALVLLNKGDKSASVALSAPLLAGEWQEPMADNNLTLGKAAELQVPAHGVRVLVRRGDKLPEQVSDKLAELSFH</sequence>
<dbReference type="RefSeq" id="WP_249247101.1">
    <property type="nucleotide sequence ID" value="NZ_JAKIKT010000001.1"/>
</dbReference>
<dbReference type="PANTHER" id="PTHR10357:SF215">
    <property type="entry name" value="ALPHA-AMYLASE 1"/>
    <property type="match status" value="1"/>
</dbReference>
<reference evidence="6 7" key="1">
    <citation type="submission" date="2022-01" db="EMBL/GenBank/DDBJ databases">
        <title>Whole genome-based taxonomy of the Shewanellaceae.</title>
        <authorList>
            <person name="Martin-Rodriguez A.J."/>
        </authorList>
    </citation>
    <scope>NUCLEOTIDE SEQUENCE [LARGE SCALE GENOMIC DNA]</scope>
    <source>
        <strain evidence="6 7">DSM 21332</strain>
    </source>
</reference>
<dbReference type="PANTHER" id="PTHR10357">
    <property type="entry name" value="ALPHA-AMYLASE FAMILY MEMBER"/>
    <property type="match status" value="1"/>
</dbReference>
<comment type="caution">
    <text evidence="6">The sequence shown here is derived from an EMBL/GenBank/DDBJ whole genome shotgun (WGS) entry which is preliminary data.</text>
</comment>
<dbReference type="SMART" id="SM00642">
    <property type="entry name" value="Aamy"/>
    <property type="match status" value="1"/>
</dbReference>
<keyword evidence="7" id="KW-1185">Reference proteome</keyword>
<evidence type="ECO:0000256" key="4">
    <source>
        <dbReference type="SAM" id="SignalP"/>
    </source>
</evidence>
<feature type="chain" id="PRO_5046309810" evidence="4">
    <location>
        <begin position="22"/>
        <end position="552"/>
    </location>
</feature>
<name>A0ABT0N1I6_9GAMM</name>
<dbReference type="CDD" id="cd11339">
    <property type="entry name" value="AmyAc_bac_CMD_like_2"/>
    <property type="match status" value="1"/>
</dbReference>
<evidence type="ECO:0000256" key="2">
    <source>
        <dbReference type="ARBA" id="ARBA00022723"/>
    </source>
</evidence>
<proteinExistence type="predicted"/>
<gene>
    <name evidence="6" type="ORF">L2725_00705</name>
</gene>
<comment type="cofactor">
    <cofactor evidence="1">
        <name>Ca(2+)</name>
        <dbReference type="ChEBI" id="CHEBI:29108"/>
    </cofactor>
</comment>
<feature type="signal peptide" evidence="4">
    <location>
        <begin position="1"/>
        <end position="21"/>
    </location>
</feature>
<dbReference type="EMBL" id="JAKIKT010000001">
    <property type="protein sequence ID" value="MCL2912313.1"/>
    <property type="molecule type" value="Genomic_DNA"/>
</dbReference>
<evidence type="ECO:0000313" key="7">
    <source>
        <dbReference type="Proteomes" id="UP001202831"/>
    </source>
</evidence>
<protein>
    <submittedName>
        <fullName evidence="6">Cyclomaltodextrin glucanotransferase</fullName>
    </submittedName>
</protein>
<evidence type="ECO:0000256" key="1">
    <source>
        <dbReference type="ARBA" id="ARBA00001913"/>
    </source>
</evidence>
<dbReference type="Gene3D" id="3.20.20.80">
    <property type="entry name" value="Glycosidases"/>
    <property type="match status" value="1"/>
</dbReference>
<accession>A0ABT0N1I6</accession>
<dbReference type="Proteomes" id="UP001202831">
    <property type="component" value="Unassembled WGS sequence"/>
</dbReference>
<dbReference type="InterPro" id="IPR017853">
    <property type="entry name" value="GH"/>
</dbReference>
<organism evidence="6 7">
    <name type="scientific">Shewanella corallii</name>
    <dbReference type="NCBI Taxonomy" id="560080"/>
    <lineage>
        <taxon>Bacteria</taxon>
        <taxon>Pseudomonadati</taxon>
        <taxon>Pseudomonadota</taxon>
        <taxon>Gammaproteobacteria</taxon>
        <taxon>Alteromonadales</taxon>
        <taxon>Shewanellaceae</taxon>
        <taxon>Shewanella</taxon>
    </lineage>
</organism>
<evidence type="ECO:0000256" key="3">
    <source>
        <dbReference type="ARBA" id="ARBA00022729"/>
    </source>
</evidence>
<keyword evidence="3 4" id="KW-0732">Signal</keyword>
<evidence type="ECO:0000259" key="5">
    <source>
        <dbReference type="SMART" id="SM00642"/>
    </source>
</evidence>
<keyword evidence="2" id="KW-0479">Metal-binding</keyword>
<dbReference type="SUPFAM" id="SSF51445">
    <property type="entry name" value="(Trans)glycosidases"/>
    <property type="match status" value="1"/>
</dbReference>
<feature type="domain" description="Glycosyl hydrolase family 13 catalytic" evidence="5">
    <location>
        <begin position="45"/>
        <end position="444"/>
    </location>
</feature>
<dbReference type="Pfam" id="PF00128">
    <property type="entry name" value="Alpha-amylase"/>
    <property type="match status" value="1"/>
</dbReference>